<evidence type="ECO:0000313" key="3">
    <source>
        <dbReference type="Proteomes" id="UP000032066"/>
    </source>
</evidence>
<sequence length="151" mass="16362">MDGVRLLRLGKRLTELGREMVTDHASATLSPGEIAVIADVYRHPNTSVQDIRARTGFAQSHVSTSVARLRERGLLDAAPDPADGRRTLLSTSETARRYIRARVARPAEPVIAGAVPDPEQARRVGELLDELAGLLLPPDPAARTGGSDRRR</sequence>
<dbReference type="InterPro" id="IPR000835">
    <property type="entry name" value="HTH_MarR-typ"/>
</dbReference>
<dbReference type="SUPFAM" id="SSF46785">
    <property type="entry name" value="Winged helix' DNA-binding domain"/>
    <property type="match status" value="1"/>
</dbReference>
<dbReference type="OrthoDB" id="4557196at2"/>
<keyword evidence="3" id="KW-1185">Reference proteome</keyword>
<dbReference type="EMBL" id="JXZB01000002">
    <property type="protein sequence ID" value="KIQ65501.1"/>
    <property type="molecule type" value="Genomic_DNA"/>
</dbReference>
<protein>
    <submittedName>
        <fullName evidence="2">MarR family transcriptional regulator</fullName>
    </submittedName>
</protein>
<dbReference type="PANTHER" id="PTHR33164:SF43">
    <property type="entry name" value="HTH-TYPE TRANSCRIPTIONAL REPRESSOR YETL"/>
    <property type="match status" value="1"/>
</dbReference>
<dbReference type="PATRIC" id="fig|2064.6.peg.3570"/>
<dbReference type="InterPro" id="IPR036390">
    <property type="entry name" value="WH_DNA-bd_sf"/>
</dbReference>
<comment type="caution">
    <text evidence="2">The sequence shown here is derived from an EMBL/GenBank/DDBJ whole genome shotgun (WGS) entry which is preliminary data.</text>
</comment>
<evidence type="ECO:0000313" key="2">
    <source>
        <dbReference type="EMBL" id="KIQ65501.1"/>
    </source>
</evidence>
<gene>
    <name evidence="2" type="ORF">TR51_16645</name>
</gene>
<name>A0A0D0P1K5_KITGR</name>
<evidence type="ECO:0000259" key="1">
    <source>
        <dbReference type="Pfam" id="PF12802"/>
    </source>
</evidence>
<reference evidence="2 3" key="1">
    <citation type="submission" date="2015-02" db="EMBL/GenBank/DDBJ databases">
        <title>Draft genome sequence of Kitasatospora griseola MF730-N6, a bafilomycin, terpentecin and satosporin producer.</title>
        <authorList>
            <person name="Arens J.C."/>
            <person name="Haltli B."/>
            <person name="Kerr R.G."/>
        </authorList>
    </citation>
    <scope>NUCLEOTIDE SEQUENCE [LARGE SCALE GENOMIC DNA]</scope>
    <source>
        <strain evidence="2 3">MF730-N6</strain>
    </source>
</reference>
<dbReference type="InterPro" id="IPR039422">
    <property type="entry name" value="MarR/SlyA-like"/>
</dbReference>
<organism evidence="2 3">
    <name type="scientific">Kitasatospora griseola</name>
    <name type="common">Streptomyces griseolosporeus</name>
    <dbReference type="NCBI Taxonomy" id="2064"/>
    <lineage>
        <taxon>Bacteria</taxon>
        <taxon>Bacillati</taxon>
        <taxon>Actinomycetota</taxon>
        <taxon>Actinomycetes</taxon>
        <taxon>Kitasatosporales</taxon>
        <taxon>Streptomycetaceae</taxon>
        <taxon>Kitasatospora</taxon>
    </lineage>
</organism>
<dbReference type="Gene3D" id="1.10.10.10">
    <property type="entry name" value="Winged helix-like DNA-binding domain superfamily/Winged helix DNA-binding domain"/>
    <property type="match status" value="1"/>
</dbReference>
<dbReference type="Pfam" id="PF12802">
    <property type="entry name" value="MarR_2"/>
    <property type="match status" value="1"/>
</dbReference>
<dbReference type="GO" id="GO:0003700">
    <property type="term" value="F:DNA-binding transcription factor activity"/>
    <property type="evidence" value="ECO:0007669"/>
    <property type="project" value="InterPro"/>
</dbReference>
<accession>A0A0D0P1K5</accession>
<dbReference type="AlphaFoldDB" id="A0A0D0P1K5"/>
<dbReference type="Proteomes" id="UP000032066">
    <property type="component" value="Unassembled WGS sequence"/>
</dbReference>
<dbReference type="PANTHER" id="PTHR33164">
    <property type="entry name" value="TRANSCRIPTIONAL REGULATOR, MARR FAMILY"/>
    <property type="match status" value="1"/>
</dbReference>
<dbReference type="GO" id="GO:0006950">
    <property type="term" value="P:response to stress"/>
    <property type="evidence" value="ECO:0007669"/>
    <property type="project" value="TreeGrafter"/>
</dbReference>
<dbReference type="RefSeq" id="WP_043911775.1">
    <property type="nucleotide sequence ID" value="NZ_JXZB01000002.1"/>
</dbReference>
<feature type="domain" description="HTH marR-type" evidence="1">
    <location>
        <begin position="29"/>
        <end position="86"/>
    </location>
</feature>
<proteinExistence type="predicted"/>
<dbReference type="InterPro" id="IPR036388">
    <property type="entry name" value="WH-like_DNA-bd_sf"/>
</dbReference>
<dbReference type="STRING" id="2064.TR51_16645"/>